<evidence type="ECO:0000256" key="2">
    <source>
        <dbReference type="ARBA" id="ARBA00023015"/>
    </source>
</evidence>
<dbReference type="PROSITE" id="PS50931">
    <property type="entry name" value="HTH_LYSR"/>
    <property type="match status" value="1"/>
</dbReference>
<comment type="similarity">
    <text evidence="1">Belongs to the LysR transcriptional regulatory family.</text>
</comment>
<dbReference type="PANTHER" id="PTHR30346:SF28">
    <property type="entry name" value="HTH-TYPE TRANSCRIPTIONAL REGULATOR CYNR"/>
    <property type="match status" value="1"/>
</dbReference>
<dbReference type="InterPro" id="IPR005119">
    <property type="entry name" value="LysR_subst-bd"/>
</dbReference>
<dbReference type="EMBL" id="JBFNQN010000006">
    <property type="protein sequence ID" value="MEW9265069.1"/>
    <property type="molecule type" value="Genomic_DNA"/>
</dbReference>
<dbReference type="Gene3D" id="3.40.190.10">
    <property type="entry name" value="Periplasmic binding protein-like II"/>
    <property type="match status" value="2"/>
</dbReference>
<dbReference type="PANTHER" id="PTHR30346">
    <property type="entry name" value="TRANSCRIPTIONAL DUAL REGULATOR HCAR-RELATED"/>
    <property type="match status" value="1"/>
</dbReference>
<name>A0ABV3P612_9ACTN</name>
<accession>A0ABV3P612</accession>
<comment type="caution">
    <text evidence="6">The sequence shown here is derived from an EMBL/GenBank/DDBJ whole genome shotgun (WGS) entry which is preliminary data.</text>
</comment>
<evidence type="ECO:0000313" key="6">
    <source>
        <dbReference type="EMBL" id="MEW9265069.1"/>
    </source>
</evidence>
<evidence type="ECO:0000256" key="4">
    <source>
        <dbReference type="ARBA" id="ARBA00023163"/>
    </source>
</evidence>
<reference evidence="6 7" key="1">
    <citation type="submission" date="2024-07" db="EMBL/GenBank/DDBJ databases">
        <authorList>
            <person name="Thanompreechachai J."/>
            <person name="Duangmal K."/>
        </authorList>
    </citation>
    <scope>NUCLEOTIDE SEQUENCE [LARGE SCALE GENOMIC DNA]</scope>
    <source>
        <strain evidence="6 7">KCTC 19886</strain>
    </source>
</reference>
<dbReference type="CDD" id="cd08434">
    <property type="entry name" value="PBP2_GltC_like"/>
    <property type="match status" value="1"/>
</dbReference>
<dbReference type="Pfam" id="PF00126">
    <property type="entry name" value="HTH_1"/>
    <property type="match status" value="1"/>
</dbReference>
<evidence type="ECO:0000256" key="3">
    <source>
        <dbReference type="ARBA" id="ARBA00023125"/>
    </source>
</evidence>
<evidence type="ECO:0000256" key="1">
    <source>
        <dbReference type="ARBA" id="ARBA00009437"/>
    </source>
</evidence>
<feature type="domain" description="HTH lysR-type" evidence="5">
    <location>
        <begin position="11"/>
        <end position="63"/>
    </location>
</feature>
<keyword evidence="3" id="KW-0238">DNA-binding</keyword>
<keyword evidence="7" id="KW-1185">Reference proteome</keyword>
<dbReference type="InterPro" id="IPR000847">
    <property type="entry name" value="LysR_HTH_N"/>
</dbReference>
<gene>
    <name evidence="6" type="ORF">AB1207_09945</name>
</gene>
<dbReference type="SUPFAM" id="SSF46785">
    <property type="entry name" value="Winged helix' DNA-binding domain"/>
    <property type="match status" value="1"/>
</dbReference>
<dbReference type="Gene3D" id="1.10.10.10">
    <property type="entry name" value="Winged helix-like DNA-binding domain superfamily/Winged helix DNA-binding domain"/>
    <property type="match status" value="1"/>
</dbReference>
<organism evidence="6 7">
    <name type="scientific">Kineococcus endophyticus</name>
    <dbReference type="NCBI Taxonomy" id="1181883"/>
    <lineage>
        <taxon>Bacteria</taxon>
        <taxon>Bacillati</taxon>
        <taxon>Actinomycetota</taxon>
        <taxon>Actinomycetes</taxon>
        <taxon>Kineosporiales</taxon>
        <taxon>Kineosporiaceae</taxon>
        <taxon>Kineococcus</taxon>
    </lineage>
</organism>
<dbReference type="SUPFAM" id="SSF53850">
    <property type="entry name" value="Periplasmic binding protein-like II"/>
    <property type="match status" value="1"/>
</dbReference>
<protein>
    <submittedName>
        <fullName evidence="6">LysR substrate-binding domain-containing protein</fullName>
    </submittedName>
</protein>
<evidence type="ECO:0000259" key="5">
    <source>
        <dbReference type="PROSITE" id="PS50931"/>
    </source>
</evidence>
<dbReference type="Proteomes" id="UP001555826">
    <property type="component" value="Unassembled WGS sequence"/>
</dbReference>
<keyword evidence="2" id="KW-0805">Transcription regulation</keyword>
<keyword evidence="4" id="KW-0804">Transcription</keyword>
<dbReference type="InterPro" id="IPR036388">
    <property type="entry name" value="WH-like_DNA-bd_sf"/>
</dbReference>
<dbReference type="InterPro" id="IPR036390">
    <property type="entry name" value="WH_DNA-bd_sf"/>
</dbReference>
<proteinExistence type="inferred from homology"/>
<dbReference type="RefSeq" id="WP_367637982.1">
    <property type="nucleotide sequence ID" value="NZ_JBFNQN010000006.1"/>
</dbReference>
<sequence length="302" mass="31733">MDQVEALAGPWRVLAAVGETRHVTRAAEVLGLQQPTVSRALARVQRAVGVPLVVPDGRGIRLTAAGRALADVAGRALAELDRGVRTVRDDDAVDTGRVSLGFLHTLGAAAVPGLVRAFRQEHPGVRFQLHQGAAGGVLDQLTAGEVDLVLTSPVPDRPGLRSDPLVEQPLVVGFPEDHPLAVAGPVDLAAVADEEFVLFEPGYGLREAAEVLFAHHGVVPRVAFEGQDSHTLRGLVAAGLGVALLPAAQRGTSEAFAGVVERPLTGPASTRVLGLVRRDEELPRVAAAFREVVLARRDLLLP</sequence>
<evidence type="ECO:0000313" key="7">
    <source>
        <dbReference type="Proteomes" id="UP001555826"/>
    </source>
</evidence>
<dbReference type="Pfam" id="PF03466">
    <property type="entry name" value="LysR_substrate"/>
    <property type="match status" value="1"/>
</dbReference>